<dbReference type="Proteomes" id="UP000091857">
    <property type="component" value="Chromosome 13"/>
</dbReference>
<accession>A0ACB7GNC2</accession>
<proteinExistence type="predicted"/>
<organism evidence="1 2">
    <name type="scientific">Manihot esculenta</name>
    <name type="common">Cassava</name>
    <name type="synonym">Jatropha manihot</name>
    <dbReference type="NCBI Taxonomy" id="3983"/>
    <lineage>
        <taxon>Eukaryota</taxon>
        <taxon>Viridiplantae</taxon>
        <taxon>Streptophyta</taxon>
        <taxon>Embryophyta</taxon>
        <taxon>Tracheophyta</taxon>
        <taxon>Spermatophyta</taxon>
        <taxon>Magnoliopsida</taxon>
        <taxon>eudicotyledons</taxon>
        <taxon>Gunneridae</taxon>
        <taxon>Pentapetalae</taxon>
        <taxon>rosids</taxon>
        <taxon>fabids</taxon>
        <taxon>Malpighiales</taxon>
        <taxon>Euphorbiaceae</taxon>
        <taxon>Crotonoideae</taxon>
        <taxon>Manihoteae</taxon>
        <taxon>Manihot</taxon>
    </lineage>
</organism>
<keyword evidence="2" id="KW-1185">Reference proteome</keyword>
<evidence type="ECO:0000313" key="1">
    <source>
        <dbReference type="EMBL" id="KAG8641240.1"/>
    </source>
</evidence>
<name>A0ACB7GNC2_MANES</name>
<dbReference type="EMBL" id="CM004399">
    <property type="protein sequence ID" value="KAG8641240.1"/>
    <property type="molecule type" value="Genomic_DNA"/>
</dbReference>
<evidence type="ECO:0000313" key="2">
    <source>
        <dbReference type="Proteomes" id="UP000091857"/>
    </source>
</evidence>
<reference evidence="2" key="1">
    <citation type="journal article" date="2016" name="Nat. Biotechnol.">
        <title>Sequencing wild and cultivated cassava and related species reveals extensive interspecific hybridization and genetic diversity.</title>
        <authorList>
            <person name="Bredeson J.V."/>
            <person name="Lyons J.B."/>
            <person name="Prochnik S.E."/>
            <person name="Wu G.A."/>
            <person name="Ha C.M."/>
            <person name="Edsinger-Gonzales E."/>
            <person name="Grimwood J."/>
            <person name="Schmutz J."/>
            <person name="Rabbi I.Y."/>
            <person name="Egesi C."/>
            <person name="Nauluvula P."/>
            <person name="Lebot V."/>
            <person name="Ndunguru J."/>
            <person name="Mkamilo G."/>
            <person name="Bart R.S."/>
            <person name="Setter T.L."/>
            <person name="Gleadow R.M."/>
            <person name="Kulakow P."/>
            <person name="Ferguson M.E."/>
            <person name="Rounsley S."/>
            <person name="Rokhsar D.S."/>
        </authorList>
    </citation>
    <scope>NUCLEOTIDE SEQUENCE [LARGE SCALE GENOMIC DNA]</scope>
    <source>
        <strain evidence="2">cv. AM560-2</strain>
    </source>
</reference>
<protein>
    <submittedName>
        <fullName evidence="1">Uncharacterized protein</fullName>
    </submittedName>
</protein>
<sequence length="226" mass="26107">MSPFKALYGTDPPCHQLNSVESLVTMVEDMLLERKEMNAYFQNQLAIAKNKMKQWADKKRTAREFQVLDWVYLRLQPYRQKSLGPWCFTKLSPRFFGSFQIIEKIGAVAYKLALPAESVIHPLFHVSLLKNSAFLLLGAMQTLPPLKDGHFFNGHFEVFPETRTSYQGDMVVPQLLIKWQYYPSVDSTWKDASFIAQQFSALYHSWGKECAKGEGIVTYHPEIRGF</sequence>
<gene>
    <name evidence="1" type="ORF">MANES_13G125601v8</name>
</gene>
<comment type="caution">
    <text evidence="1">The sequence shown here is derived from an EMBL/GenBank/DDBJ whole genome shotgun (WGS) entry which is preliminary data.</text>
</comment>